<dbReference type="PANTHER" id="PTHR37984">
    <property type="entry name" value="PROTEIN CBG26694"/>
    <property type="match status" value="1"/>
</dbReference>
<keyword evidence="2" id="KW-0548">Nucleotidyltransferase</keyword>
<accession>A0A6G0WP84</accession>
<dbReference type="InterPro" id="IPR043128">
    <property type="entry name" value="Rev_trsase/Diguanyl_cyclase"/>
</dbReference>
<dbReference type="PROSITE" id="PS50013">
    <property type="entry name" value="CHROMO_2"/>
    <property type="match status" value="1"/>
</dbReference>
<feature type="domain" description="Chromo" evidence="8">
    <location>
        <begin position="768"/>
        <end position="828"/>
    </location>
</feature>
<evidence type="ECO:0000256" key="2">
    <source>
        <dbReference type="ARBA" id="ARBA00022695"/>
    </source>
</evidence>
<dbReference type="Gene3D" id="2.40.50.40">
    <property type="match status" value="1"/>
</dbReference>
<dbReference type="InterPro" id="IPR050951">
    <property type="entry name" value="Retrovirus_Pol_polyprotein"/>
</dbReference>
<feature type="domain" description="Integrase catalytic" evidence="9">
    <location>
        <begin position="438"/>
        <end position="617"/>
    </location>
</feature>
<evidence type="ECO:0000256" key="1">
    <source>
        <dbReference type="ARBA" id="ARBA00022679"/>
    </source>
</evidence>
<dbReference type="PROSITE" id="PS50994">
    <property type="entry name" value="INTEGRASE"/>
    <property type="match status" value="1"/>
</dbReference>
<keyword evidence="5" id="KW-0378">Hydrolase</keyword>
<keyword evidence="3" id="KW-0540">Nuclease</keyword>
<gene>
    <name evidence="10" type="ORF">Ae201684_013175</name>
</gene>
<dbReference type="GO" id="GO:0004519">
    <property type="term" value="F:endonuclease activity"/>
    <property type="evidence" value="ECO:0007669"/>
    <property type="project" value="UniProtKB-KW"/>
</dbReference>
<keyword evidence="4" id="KW-0255">Endonuclease</keyword>
<dbReference type="VEuPathDB" id="FungiDB:AeMF1_015599"/>
<evidence type="ECO:0008006" key="12">
    <source>
        <dbReference type="Google" id="ProtNLM"/>
    </source>
</evidence>
<dbReference type="SUPFAM" id="SSF54160">
    <property type="entry name" value="Chromo domain-like"/>
    <property type="match status" value="1"/>
</dbReference>
<keyword evidence="1" id="KW-0808">Transferase</keyword>
<sequence length="841" mass="94868">MAPEDAERLTSVLLEFQDVFRVRFGQDPPVKVAPLKVHLKAGAVPAKSGLRRYPPTHLEFLEKHVRELEDAGLVYRNTRSRWAAVPRIVPKKDPGDLRMTIDSRPINACTEPMPWPMPNLKVAMAVLRDSKVYFTLDWMKGYWQLPLHPESQEYYSFMTPIGVVTTTRVLMGQSDAVTYCQGVVDELFGEMIMHGLLGWLDDLLGIWFEAASEEMRVLHDEDYMVWQRGLCELEPPQTAAELQQFLCATNWMRVKIPEYSALVAPLTKLSDIGAKAAASRKKTALARVSLSSIGWCEDHAECFESVKTTLQRMVPLAHPDPDKMVCLYTDASDGFWGAIATQVPLDDLELVASEQRHEPLAFLSGAFRGASERWPIVEKEAFAVVELCKRLEYLLIRPGGFRLFTDHRNLVYMFNPLGASPNMAKYQAHKLQRWSLTMTTFPYAIECVAGEENLWADLLSRWGSPSRVARAAKMYKLALVSPLQSRDMSGFVRLHASSTATAAETAAALMEWFSLFGVVKTWVSDCGSHFKNEVIDAMRRMFGSHHHFVTPHCPWANGTVEVVNRLIVRTLKALCSEMRLKATEWPSLLPLVQSALNQQPADRLGGEAPVKAFTGLGATPPLTGIVRADEADPKTIDWVKSEMAKYMADLAIALEEMHKEVKATADRKRAKARASRTKQRGVKLTKFALGDFVLVARALKHPGKLTLRWKGPCRVVRVLSHHLMEVVQLVPPRETTLHHACRLRLYHAGGRDVDEDLVAQIAFGDEGFYVEGIEDLRMHDGEWQLKIKWMGLEDAESSWEPALSIYEDVPLLFRRWTTTHHDEDGVSEMVEDIERAIGHPL</sequence>
<evidence type="ECO:0000256" key="5">
    <source>
        <dbReference type="ARBA" id="ARBA00022801"/>
    </source>
</evidence>
<dbReference type="InterPro" id="IPR043502">
    <property type="entry name" value="DNA/RNA_pol_sf"/>
</dbReference>
<dbReference type="InterPro" id="IPR000477">
    <property type="entry name" value="RT_dom"/>
</dbReference>
<dbReference type="InterPro" id="IPR023779">
    <property type="entry name" value="Chromodomain_CS"/>
</dbReference>
<dbReference type="GO" id="GO:0015074">
    <property type="term" value="P:DNA integration"/>
    <property type="evidence" value="ECO:0007669"/>
    <property type="project" value="InterPro"/>
</dbReference>
<dbReference type="GO" id="GO:0016787">
    <property type="term" value="F:hydrolase activity"/>
    <property type="evidence" value="ECO:0007669"/>
    <property type="project" value="UniProtKB-KW"/>
</dbReference>
<evidence type="ECO:0000256" key="4">
    <source>
        <dbReference type="ARBA" id="ARBA00022759"/>
    </source>
</evidence>
<evidence type="ECO:0000256" key="7">
    <source>
        <dbReference type="ARBA" id="ARBA00023242"/>
    </source>
</evidence>
<dbReference type="SUPFAM" id="SSF56672">
    <property type="entry name" value="DNA/RNA polymerases"/>
    <property type="match status" value="1"/>
</dbReference>
<dbReference type="CDD" id="cd01647">
    <property type="entry name" value="RT_LTR"/>
    <property type="match status" value="1"/>
</dbReference>
<dbReference type="CDD" id="cd09274">
    <property type="entry name" value="RNase_HI_RT_Ty3"/>
    <property type="match status" value="1"/>
</dbReference>
<evidence type="ECO:0000313" key="10">
    <source>
        <dbReference type="EMBL" id="KAF0729198.1"/>
    </source>
</evidence>
<name>A0A6G0WP84_9STRA</name>
<keyword evidence="6" id="KW-0695">RNA-directed DNA polymerase</keyword>
<protein>
    <recommendedName>
        <fullName evidence="12">Integrase catalytic domain-containing protein</fullName>
    </recommendedName>
</protein>
<dbReference type="InterPro" id="IPR041373">
    <property type="entry name" value="RT_RNaseH"/>
</dbReference>
<dbReference type="InterPro" id="IPR001584">
    <property type="entry name" value="Integrase_cat-core"/>
</dbReference>
<dbReference type="CDD" id="cd00024">
    <property type="entry name" value="CD_CSD"/>
    <property type="match status" value="1"/>
</dbReference>
<dbReference type="InterPro" id="IPR036397">
    <property type="entry name" value="RNaseH_sf"/>
</dbReference>
<evidence type="ECO:0000259" key="8">
    <source>
        <dbReference type="PROSITE" id="PS50013"/>
    </source>
</evidence>
<evidence type="ECO:0000313" key="11">
    <source>
        <dbReference type="Proteomes" id="UP000481153"/>
    </source>
</evidence>
<dbReference type="GO" id="GO:0003964">
    <property type="term" value="F:RNA-directed DNA polymerase activity"/>
    <property type="evidence" value="ECO:0007669"/>
    <property type="project" value="UniProtKB-KW"/>
</dbReference>
<dbReference type="Pfam" id="PF17917">
    <property type="entry name" value="RT_RNaseH"/>
    <property type="match status" value="1"/>
</dbReference>
<dbReference type="PROSITE" id="PS00598">
    <property type="entry name" value="CHROMO_1"/>
    <property type="match status" value="1"/>
</dbReference>
<dbReference type="InterPro" id="IPR000953">
    <property type="entry name" value="Chromo/chromo_shadow_dom"/>
</dbReference>
<dbReference type="SUPFAM" id="SSF53098">
    <property type="entry name" value="Ribonuclease H-like"/>
    <property type="match status" value="1"/>
</dbReference>
<dbReference type="InterPro" id="IPR016197">
    <property type="entry name" value="Chromo-like_dom_sf"/>
</dbReference>
<dbReference type="PANTHER" id="PTHR37984:SF5">
    <property type="entry name" value="PROTEIN NYNRIN-LIKE"/>
    <property type="match status" value="1"/>
</dbReference>
<organism evidence="10 11">
    <name type="scientific">Aphanomyces euteiches</name>
    <dbReference type="NCBI Taxonomy" id="100861"/>
    <lineage>
        <taxon>Eukaryota</taxon>
        <taxon>Sar</taxon>
        <taxon>Stramenopiles</taxon>
        <taxon>Oomycota</taxon>
        <taxon>Saprolegniomycetes</taxon>
        <taxon>Saprolegniales</taxon>
        <taxon>Verrucalvaceae</taxon>
        <taxon>Aphanomyces</taxon>
    </lineage>
</organism>
<dbReference type="Gene3D" id="3.30.420.10">
    <property type="entry name" value="Ribonuclease H-like superfamily/Ribonuclease H"/>
    <property type="match status" value="1"/>
</dbReference>
<comment type="caution">
    <text evidence="10">The sequence shown here is derived from an EMBL/GenBank/DDBJ whole genome shotgun (WGS) entry which is preliminary data.</text>
</comment>
<keyword evidence="11" id="KW-1185">Reference proteome</keyword>
<dbReference type="Gene3D" id="3.30.70.270">
    <property type="match status" value="2"/>
</dbReference>
<proteinExistence type="predicted"/>
<dbReference type="Pfam" id="PF00078">
    <property type="entry name" value="RVT_1"/>
    <property type="match status" value="1"/>
</dbReference>
<evidence type="ECO:0000256" key="6">
    <source>
        <dbReference type="ARBA" id="ARBA00022918"/>
    </source>
</evidence>
<dbReference type="Proteomes" id="UP000481153">
    <property type="component" value="Unassembled WGS sequence"/>
</dbReference>
<reference evidence="10 11" key="1">
    <citation type="submission" date="2019-07" db="EMBL/GenBank/DDBJ databases">
        <title>Genomics analysis of Aphanomyces spp. identifies a new class of oomycete effector associated with host adaptation.</title>
        <authorList>
            <person name="Gaulin E."/>
        </authorList>
    </citation>
    <scope>NUCLEOTIDE SEQUENCE [LARGE SCALE GENOMIC DNA]</scope>
    <source>
        <strain evidence="10 11">ATCC 201684</strain>
    </source>
</reference>
<dbReference type="EMBL" id="VJMJ01000167">
    <property type="protein sequence ID" value="KAF0729198.1"/>
    <property type="molecule type" value="Genomic_DNA"/>
</dbReference>
<dbReference type="InterPro" id="IPR012337">
    <property type="entry name" value="RNaseH-like_sf"/>
</dbReference>
<evidence type="ECO:0000259" key="9">
    <source>
        <dbReference type="PROSITE" id="PS50994"/>
    </source>
</evidence>
<keyword evidence="7" id="KW-0539">Nucleus</keyword>
<dbReference type="AlphaFoldDB" id="A0A6G0WP84"/>
<evidence type="ECO:0000256" key="3">
    <source>
        <dbReference type="ARBA" id="ARBA00022722"/>
    </source>
</evidence>
<dbReference type="VEuPathDB" id="FungiDB:AeMF1_015598"/>
<dbReference type="Gene3D" id="3.10.10.10">
    <property type="entry name" value="HIV Type 1 Reverse Transcriptase, subunit A, domain 1"/>
    <property type="match status" value="1"/>
</dbReference>
<dbReference type="GO" id="GO:0003676">
    <property type="term" value="F:nucleic acid binding"/>
    <property type="evidence" value="ECO:0007669"/>
    <property type="project" value="InterPro"/>
</dbReference>